<dbReference type="Proteomes" id="UP000823964">
    <property type="component" value="Unassembled WGS sequence"/>
</dbReference>
<organism evidence="1 2">
    <name type="scientific">Candidatus Akkermansia intestinigallinarum</name>
    <dbReference type="NCBI Taxonomy" id="2838431"/>
    <lineage>
        <taxon>Bacteria</taxon>
        <taxon>Pseudomonadati</taxon>
        <taxon>Verrucomicrobiota</taxon>
        <taxon>Verrucomicrobiia</taxon>
        <taxon>Verrucomicrobiales</taxon>
        <taxon>Akkermansiaceae</taxon>
        <taxon>Akkermansia</taxon>
    </lineage>
</organism>
<sequence length="111" mass="11865">MNAAQRALSTFRQPPYMHTCAQTICAAFGREDLLEDMKKQSGGRADGGTCGALHAAMHLAGDDAPQIEEAFRTALGATRCRELKGGDPPVPCQLCVKTAAELLEKLFESKA</sequence>
<dbReference type="AlphaFoldDB" id="A0A9D1VB28"/>
<comment type="caution">
    <text evidence="1">The sequence shown here is derived from an EMBL/GenBank/DDBJ whole genome shotgun (WGS) entry which is preliminary data.</text>
</comment>
<reference evidence="1" key="2">
    <citation type="submission" date="2021-04" db="EMBL/GenBank/DDBJ databases">
        <authorList>
            <person name="Gilroy R."/>
        </authorList>
    </citation>
    <scope>NUCLEOTIDE SEQUENCE</scope>
    <source>
        <strain evidence="1">14975</strain>
    </source>
</reference>
<reference evidence="1" key="1">
    <citation type="journal article" date="2021" name="PeerJ">
        <title>Extensive microbial diversity within the chicken gut microbiome revealed by metagenomics and culture.</title>
        <authorList>
            <person name="Gilroy R."/>
            <person name="Ravi A."/>
            <person name="Getino M."/>
            <person name="Pursley I."/>
            <person name="Horton D.L."/>
            <person name="Alikhan N.F."/>
            <person name="Baker D."/>
            <person name="Gharbi K."/>
            <person name="Hall N."/>
            <person name="Watson M."/>
            <person name="Adriaenssens E.M."/>
            <person name="Foster-Nyarko E."/>
            <person name="Jarju S."/>
            <person name="Secka A."/>
            <person name="Antonio M."/>
            <person name="Oren A."/>
            <person name="Chaudhuri R.R."/>
            <person name="La Ragione R."/>
            <person name="Hildebrand F."/>
            <person name="Pallen M.J."/>
        </authorList>
    </citation>
    <scope>NUCLEOTIDE SEQUENCE</scope>
    <source>
        <strain evidence="1">14975</strain>
    </source>
</reference>
<dbReference type="EMBL" id="DXFQ01000083">
    <property type="protein sequence ID" value="HIX19908.1"/>
    <property type="molecule type" value="Genomic_DNA"/>
</dbReference>
<accession>A0A9D1VB28</accession>
<evidence type="ECO:0000313" key="2">
    <source>
        <dbReference type="Proteomes" id="UP000823964"/>
    </source>
</evidence>
<evidence type="ECO:0000313" key="1">
    <source>
        <dbReference type="EMBL" id="HIX19908.1"/>
    </source>
</evidence>
<name>A0A9D1VB28_9BACT</name>
<protein>
    <submittedName>
        <fullName evidence="1">C-GCAxxG-C-C family protein</fullName>
    </submittedName>
</protein>
<gene>
    <name evidence="1" type="ORF">H9862_04800</name>
</gene>
<proteinExistence type="predicted"/>